<gene>
    <name evidence="9" type="ORF">F3Y22_tig00010573pilonHSYRG00010</name>
</gene>
<protein>
    <submittedName>
        <fullName evidence="9">Methyltransferase-like protein 21D-like</fullName>
    </submittedName>
</protein>
<dbReference type="AlphaFoldDB" id="A0A6A3C8S8"/>
<dbReference type="GO" id="GO:0005049">
    <property type="term" value="F:nuclear export signal receptor activity"/>
    <property type="evidence" value="ECO:0007669"/>
    <property type="project" value="TreeGrafter"/>
</dbReference>
<feature type="domain" description="Importin N-terminal" evidence="8">
    <location>
        <begin position="24"/>
        <end position="97"/>
    </location>
</feature>
<proteinExistence type="predicted"/>
<dbReference type="Pfam" id="PF03810">
    <property type="entry name" value="IBN_N"/>
    <property type="match status" value="1"/>
</dbReference>
<evidence type="ECO:0000256" key="7">
    <source>
        <dbReference type="SAM" id="MobiDB-lite"/>
    </source>
</evidence>
<comment type="caution">
    <text evidence="9">The sequence shown here is derived from an EMBL/GenBank/DDBJ whole genome shotgun (WGS) entry which is preliminary data.</text>
</comment>
<keyword evidence="4" id="KW-0963">Cytoplasm</keyword>
<dbReference type="GO" id="GO:0031267">
    <property type="term" value="F:small GTPase binding"/>
    <property type="evidence" value="ECO:0007669"/>
    <property type="project" value="InterPro"/>
</dbReference>
<organism evidence="9 10">
    <name type="scientific">Hibiscus syriacus</name>
    <name type="common">Rose of Sharon</name>
    <dbReference type="NCBI Taxonomy" id="106335"/>
    <lineage>
        <taxon>Eukaryota</taxon>
        <taxon>Viridiplantae</taxon>
        <taxon>Streptophyta</taxon>
        <taxon>Embryophyta</taxon>
        <taxon>Tracheophyta</taxon>
        <taxon>Spermatophyta</taxon>
        <taxon>Magnoliopsida</taxon>
        <taxon>eudicotyledons</taxon>
        <taxon>Gunneridae</taxon>
        <taxon>Pentapetalae</taxon>
        <taxon>rosids</taxon>
        <taxon>malvids</taxon>
        <taxon>Malvales</taxon>
        <taxon>Malvaceae</taxon>
        <taxon>Malvoideae</taxon>
        <taxon>Hibiscus</taxon>
    </lineage>
</organism>
<sequence length="908" mass="101389">MDLAQIAQLLDQTLSPDGNVVRASTDALDGLSLLPQFPFALLSIAAGGQSQGQRVAASTYLKNFARRNIEVGDGSSSKVSKEFKAQLLRTLLQAEASVLKVLVEAFRIVVIAEFVKQNSWPELVPELRSAIQSSNVISNGANIEWSTINTLTVLHALVRPFQYFLNPKVAKEPVPPQLELIAKEILAPLLTVLHHFVEKATATHSKKDLETEKILLLICKCLYFAVRSYMPSAVAPLLSSFCHDLIRILGSLSLDHGDTSEDEYLLRLKIGKRALQIFCSLTTRHRKYCDKLMPNIINCVLKIVKFSSNFSKLDFLSERIVSLAFDVISHILETGPGWRLVSPHFSFLLDSSIIPALVLNEKDILEWEEDPEEYIRKNLPSELEEISGWREDLFTTRKNSTASDPIILKDYFGVLMAYGGLQDFLREQKPAYTTTLVQTRVLPLYSLPFCPPYLVAAASWVLGELASCLPEEMSADIYYSLFKALAMPDNEETSCYPVRVAAAGAIAGLLENEYLPPEWLPLLQVRLETITQQFIPHIISSLVDVMSKSIHPSLEPWPHVVERGFEALAVMAQSWENFIDEEDEQNDSSEKKHLVRLPLVELYQLSCNRLGSRLHWLEVVSLHSKYGLENFIVRKTPPAPAPPVPQRSIIEAISAFVSEAILQYPCLLPGSIFSFQRCKKQAFFVVEASLACYCIMLFMSSRSSGGSTGKEGDGGFVTWASALAFACTRSSEVSLSAKSEIKLAVMTLVKMIERLLGVGNPRGDLLQDCFASLIETSIQLKELDEEMEEEENGEESEDDNNDEEDDEIEIDDEESESELEETEEQFLERYAQAASALEDGIVEEGDAEDQELEIELGNLEEVDEEKMVVSLIGGYHQVLIKGQALSSQLVSSFISAFPDSSSFFHRYV</sequence>
<evidence type="ECO:0000256" key="2">
    <source>
        <dbReference type="ARBA" id="ARBA00004496"/>
    </source>
</evidence>
<dbReference type="Gene3D" id="1.25.10.10">
    <property type="entry name" value="Leucine-rich Repeat Variant"/>
    <property type="match status" value="1"/>
</dbReference>
<dbReference type="GO" id="GO:0006611">
    <property type="term" value="P:protein export from nucleus"/>
    <property type="evidence" value="ECO:0007669"/>
    <property type="project" value="TreeGrafter"/>
</dbReference>
<dbReference type="EMBL" id="VEPZ02000474">
    <property type="protein sequence ID" value="KAE8724211.1"/>
    <property type="molecule type" value="Genomic_DNA"/>
</dbReference>
<evidence type="ECO:0000256" key="5">
    <source>
        <dbReference type="ARBA" id="ARBA00022927"/>
    </source>
</evidence>
<accession>A0A6A3C8S8</accession>
<evidence type="ECO:0000256" key="4">
    <source>
        <dbReference type="ARBA" id="ARBA00022490"/>
    </source>
</evidence>
<dbReference type="InterPro" id="IPR001494">
    <property type="entry name" value="Importin-beta_N"/>
</dbReference>
<name>A0A6A3C8S8_HIBSY</name>
<keyword evidence="10" id="KW-1185">Reference proteome</keyword>
<dbReference type="InterPro" id="IPR016024">
    <property type="entry name" value="ARM-type_fold"/>
</dbReference>
<dbReference type="PROSITE" id="PS50166">
    <property type="entry name" value="IMPORTIN_B_NT"/>
    <property type="match status" value="1"/>
</dbReference>
<dbReference type="PANTHER" id="PTHR10997">
    <property type="entry name" value="IMPORTIN-7, 8, 11"/>
    <property type="match status" value="1"/>
</dbReference>
<feature type="region of interest" description="Disordered" evidence="7">
    <location>
        <begin position="783"/>
        <end position="825"/>
    </location>
</feature>
<dbReference type="InterPro" id="IPR013713">
    <property type="entry name" value="XPO2_central"/>
</dbReference>
<dbReference type="Proteomes" id="UP000436088">
    <property type="component" value="Unassembled WGS sequence"/>
</dbReference>
<dbReference type="GO" id="GO:0005829">
    <property type="term" value="C:cytosol"/>
    <property type="evidence" value="ECO:0007669"/>
    <property type="project" value="TreeGrafter"/>
</dbReference>
<evidence type="ECO:0000256" key="3">
    <source>
        <dbReference type="ARBA" id="ARBA00022448"/>
    </source>
</evidence>
<dbReference type="GO" id="GO:0008168">
    <property type="term" value="F:methyltransferase activity"/>
    <property type="evidence" value="ECO:0007669"/>
    <property type="project" value="UniProtKB-KW"/>
</dbReference>
<comment type="subcellular location">
    <subcellularLocation>
        <location evidence="2">Cytoplasm</location>
    </subcellularLocation>
    <subcellularLocation>
        <location evidence="1">Nucleus</location>
    </subcellularLocation>
</comment>
<evidence type="ECO:0000313" key="10">
    <source>
        <dbReference type="Proteomes" id="UP000436088"/>
    </source>
</evidence>
<reference evidence="9" key="1">
    <citation type="submission" date="2019-09" db="EMBL/GenBank/DDBJ databases">
        <title>Draft genome information of white flower Hibiscus syriacus.</title>
        <authorList>
            <person name="Kim Y.-M."/>
        </authorList>
    </citation>
    <scope>NUCLEOTIDE SEQUENCE [LARGE SCALE GENOMIC DNA]</scope>
    <source>
        <strain evidence="9">YM2019G1</strain>
    </source>
</reference>
<evidence type="ECO:0000259" key="8">
    <source>
        <dbReference type="PROSITE" id="PS50166"/>
    </source>
</evidence>
<dbReference type="InterPro" id="IPR011989">
    <property type="entry name" value="ARM-like"/>
</dbReference>
<dbReference type="Pfam" id="PF08506">
    <property type="entry name" value="Cse1"/>
    <property type="match status" value="1"/>
</dbReference>
<evidence type="ECO:0000313" key="9">
    <source>
        <dbReference type="EMBL" id="KAE8724211.1"/>
    </source>
</evidence>
<evidence type="ECO:0000256" key="6">
    <source>
        <dbReference type="ARBA" id="ARBA00023242"/>
    </source>
</evidence>
<dbReference type="GO" id="GO:0005635">
    <property type="term" value="C:nuclear envelope"/>
    <property type="evidence" value="ECO:0007669"/>
    <property type="project" value="TreeGrafter"/>
</dbReference>
<dbReference type="PANTHER" id="PTHR10997:SF29">
    <property type="entry name" value="ARM REPEAT SUPERFAMILY PROTEIN"/>
    <property type="match status" value="1"/>
</dbReference>
<keyword evidence="6" id="KW-0539">Nucleus</keyword>
<evidence type="ECO:0000256" key="1">
    <source>
        <dbReference type="ARBA" id="ARBA00004123"/>
    </source>
</evidence>
<dbReference type="GO" id="GO:0006606">
    <property type="term" value="P:protein import into nucleus"/>
    <property type="evidence" value="ECO:0007669"/>
    <property type="project" value="TreeGrafter"/>
</dbReference>
<keyword evidence="3" id="KW-0813">Transport</keyword>
<dbReference type="GO" id="GO:0032259">
    <property type="term" value="P:methylation"/>
    <property type="evidence" value="ECO:0007669"/>
    <property type="project" value="UniProtKB-KW"/>
</dbReference>
<keyword evidence="5" id="KW-0653">Protein transport</keyword>
<dbReference type="SUPFAM" id="SSF48371">
    <property type="entry name" value="ARM repeat"/>
    <property type="match status" value="1"/>
</dbReference>